<keyword evidence="3" id="KW-0411">Iron-sulfur</keyword>
<evidence type="ECO:0000256" key="3">
    <source>
        <dbReference type="ARBA" id="ARBA00023014"/>
    </source>
</evidence>
<dbReference type="AlphaFoldDB" id="A0A1W1UQZ5"/>
<dbReference type="InterPro" id="IPR017900">
    <property type="entry name" value="4Fe4S_Fe_S_CS"/>
</dbReference>
<dbReference type="RefSeq" id="WP_084052292.1">
    <property type="nucleotide sequence ID" value="NZ_FWWT01000008.1"/>
</dbReference>
<feature type="domain" description="4Fe-4S ferredoxin-type" evidence="4">
    <location>
        <begin position="12"/>
        <end position="41"/>
    </location>
</feature>
<accession>A0A1W1UQZ5</accession>
<evidence type="ECO:0000313" key="6">
    <source>
        <dbReference type="Proteomes" id="UP000192731"/>
    </source>
</evidence>
<dbReference type="Gene3D" id="3.30.70.20">
    <property type="match status" value="1"/>
</dbReference>
<dbReference type="InterPro" id="IPR017896">
    <property type="entry name" value="4Fe4S_Fe-S-bd"/>
</dbReference>
<name>A0A1W1UQZ5_DESTI</name>
<evidence type="ECO:0000256" key="2">
    <source>
        <dbReference type="ARBA" id="ARBA00023004"/>
    </source>
</evidence>
<proteinExistence type="predicted"/>
<dbReference type="Pfam" id="PF12837">
    <property type="entry name" value="Fer4_6"/>
    <property type="match status" value="1"/>
</dbReference>
<dbReference type="PROSITE" id="PS51379">
    <property type="entry name" value="4FE4S_FER_2"/>
    <property type="match status" value="2"/>
</dbReference>
<organism evidence="5 6">
    <name type="scientific">Desulfonispora thiosulfatigenes DSM 11270</name>
    <dbReference type="NCBI Taxonomy" id="656914"/>
    <lineage>
        <taxon>Bacteria</taxon>
        <taxon>Bacillati</taxon>
        <taxon>Bacillota</taxon>
        <taxon>Clostridia</taxon>
        <taxon>Eubacteriales</taxon>
        <taxon>Peptococcaceae</taxon>
        <taxon>Desulfonispora</taxon>
    </lineage>
</organism>
<keyword evidence="1" id="KW-0479">Metal-binding</keyword>
<reference evidence="5 6" key="1">
    <citation type="submission" date="2017-04" db="EMBL/GenBank/DDBJ databases">
        <authorList>
            <person name="Afonso C.L."/>
            <person name="Miller P.J."/>
            <person name="Scott M.A."/>
            <person name="Spackman E."/>
            <person name="Goraichik I."/>
            <person name="Dimitrov K.M."/>
            <person name="Suarez D.L."/>
            <person name="Swayne D.E."/>
        </authorList>
    </citation>
    <scope>NUCLEOTIDE SEQUENCE [LARGE SCALE GENOMIC DNA]</scope>
    <source>
        <strain evidence="5 6">DSM 11270</strain>
    </source>
</reference>
<dbReference type="SUPFAM" id="SSF54862">
    <property type="entry name" value="4Fe-4S ferredoxins"/>
    <property type="match status" value="1"/>
</dbReference>
<feature type="domain" description="4Fe-4S ferredoxin-type" evidence="4">
    <location>
        <begin position="42"/>
        <end position="69"/>
    </location>
</feature>
<protein>
    <submittedName>
        <fullName evidence="5">4Fe-4S dicluster domain-containing protein</fullName>
    </submittedName>
</protein>
<keyword evidence="6" id="KW-1185">Reference proteome</keyword>
<dbReference type="PROSITE" id="PS00198">
    <property type="entry name" value="4FE4S_FER_1"/>
    <property type="match status" value="1"/>
</dbReference>
<evidence type="ECO:0000259" key="4">
    <source>
        <dbReference type="PROSITE" id="PS51379"/>
    </source>
</evidence>
<gene>
    <name evidence="5" type="ORF">SAMN00017405_1050</name>
</gene>
<sequence length="70" mass="7893">MKNGYESYSNFVQIVIDTDKCIACFQCELLCPANAITVQEKAVVDHKICRRCGHCYDICCSEAISLKKNN</sequence>
<dbReference type="Proteomes" id="UP000192731">
    <property type="component" value="Unassembled WGS sequence"/>
</dbReference>
<evidence type="ECO:0000256" key="1">
    <source>
        <dbReference type="ARBA" id="ARBA00022723"/>
    </source>
</evidence>
<keyword evidence="2" id="KW-0408">Iron</keyword>
<dbReference type="GO" id="GO:0051536">
    <property type="term" value="F:iron-sulfur cluster binding"/>
    <property type="evidence" value="ECO:0007669"/>
    <property type="project" value="UniProtKB-KW"/>
</dbReference>
<dbReference type="EMBL" id="FWWT01000008">
    <property type="protein sequence ID" value="SMB83517.1"/>
    <property type="molecule type" value="Genomic_DNA"/>
</dbReference>
<dbReference type="GO" id="GO:0046872">
    <property type="term" value="F:metal ion binding"/>
    <property type="evidence" value="ECO:0007669"/>
    <property type="project" value="UniProtKB-KW"/>
</dbReference>
<dbReference type="STRING" id="656914.SAMN00017405_1050"/>
<evidence type="ECO:0000313" key="5">
    <source>
        <dbReference type="EMBL" id="SMB83517.1"/>
    </source>
</evidence>